<reference evidence="1 2" key="1">
    <citation type="submission" date="2018-09" db="EMBL/GenBank/DDBJ databases">
        <title>Complete genome of Bacillus thuringiensis strain QZL38.</title>
        <authorList>
            <person name="Song F."/>
        </authorList>
    </citation>
    <scope>NUCLEOTIDE SEQUENCE [LARGE SCALE GENOMIC DNA]</scope>
    <source>
        <strain evidence="1 2">QZL38</strain>
    </source>
</reference>
<evidence type="ECO:0000313" key="1">
    <source>
        <dbReference type="EMBL" id="AYF82008.1"/>
    </source>
</evidence>
<sequence length="651" mass="77302">MARSTESMQRAIYSHGDTVRYIEPDEAITIRDQGYIKGYTLYCENHLKSGCKAEVKVVNRGPDNRFFNLMPEGEGREGHCIDCSYILKTIPVRERFRDVPKDKKLVVDIDERDMFGSKQTKVIKSKEKKESAKNQVLAVPEKIITRKVPGVRNEYIRTISELIELLHSKDDLIIRNVLRQLYVTNKLYKRESYQLLWEKRPNHTFIVEGFLDKNDLEKLEQKGYGFAYPFYKNKPDQIRIMLIYNGNGKKRFQMTLKSLLKWIDKKTDGNRKLALIKGNIVDYYEDKRIILLNVRDIDIKYKVKEYSAEQVSQFKETKNLPLQKDKADNEKVINYPEWSEENKKQPSYEEKLREVTSKSVREMPPLKSKELPKETAIPIRTKKIDVLTTDFLLQFIEDAHLQRMRDTSVGKVPLARWFDSYSESEYAMIPLEKLKGVDNSKRREGSWLEQLYSLNRIRQNLESVQRYGIEEFKEFIKKESDIIFDYYQDFDSYYVSMQGTHRSVIAKVLNIDYIGAKITTVHKLNGRLEEEKEQFKEQWRNLLNIIKEINLVSKYDPNKKCINLYASNNVFIISIKNIQPPTLYQDGKYNFGYWISVFKDIKAEGDKLNKKPLLLRKWILYYKKKSNVFWRSKEEYYYKLLENYTLKTEIK</sequence>
<dbReference type="RefSeq" id="WP_061884765.1">
    <property type="nucleotide sequence ID" value="NZ_CP014282.1"/>
</dbReference>
<dbReference type="Proteomes" id="UP000269847">
    <property type="component" value="Chromosome"/>
</dbReference>
<name>A0A9W3YHM5_BACTU</name>
<dbReference type="EMBL" id="CP032608">
    <property type="protein sequence ID" value="AYF82008.1"/>
    <property type="molecule type" value="Genomic_DNA"/>
</dbReference>
<proteinExistence type="predicted"/>
<accession>A0A9W3YHM5</accession>
<organism evidence="1 2">
    <name type="scientific">Bacillus thuringiensis</name>
    <dbReference type="NCBI Taxonomy" id="1428"/>
    <lineage>
        <taxon>Bacteria</taxon>
        <taxon>Bacillati</taxon>
        <taxon>Bacillota</taxon>
        <taxon>Bacilli</taxon>
        <taxon>Bacillales</taxon>
        <taxon>Bacillaceae</taxon>
        <taxon>Bacillus</taxon>
        <taxon>Bacillus cereus group</taxon>
    </lineage>
</organism>
<gene>
    <name evidence="1" type="ORF">D7J84_12985</name>
</gene>
<protein>
    <submittedName>
        <fullName evidence="1">Uncharacterized protein</fullName>
    </submittedName>
</protein>
<dbReference type="AlphaFoldDB" id="A0A9W3YHM5"/>
<evidence type="ECO:0000313" key="2">
    <source>
        <dbReference type="Proteomes" id="UP000269847"/>
    </source>
</evidence>